<evidence type="ECO:0000313" key="1">
    <source>
        <dbReference type="EMBL" id="MFD1313300.1"/>
    </source>
</evidence>
<organism evidence="1 2">
    <name type="scientific">Streptomyces kaempferi</name>
    <dbReference type="NCBI Taxonomy" id="333725"/>
    <lineage>
        <taxon>Bacteria</taxon>
        <taxon>Bacillati</taxon>
        <taxon>Actinomycetota</taxon>
        <taxon>Actinomycetes</taxon>
        <taxon>Kitasatosporales</taxon>
        <taxon>Streptomycetaceae</taxon>
        <taxon>Streptomyces</taxon>
    </lineage>
</organism>
<dbReference type="EMBL" id="JBHTMM010000180">
    <property type="protein sequence ID" value="MFD1313300.1"/>
    <property type="molecule type" value="Genomic_DNA"/>
</dbReference>
<keyword evidence="2" id="KW-1185">Reference proteome</keyword>
<proteinExistence type="predicted"/>
<reference evidence="2" key="1">
    <citation type="journal article" date="2019" name="Int. J. Syst. Evol. Microbiol.">
        <title>The Global Catalogue of Microorganisms (GCM) 10K type strain sequencing project: providing services to taxonomists for standard genome sequencing and annotation.</title>
        <authorList>
            <consortium name="The Broad Institute Genomics Platform"/>
            <consortium name="The Broad Institute Genome Sequencing Center for Infectious Disease"/>
            <person name="Wu L."/>
            <person name="Ma J."/>
        </authorList>
    </citation>
    <scope>NUCLEOTIDE SEQUENCE [LARGE SCALE GENOMIC DNA]</scope>
    <source>
        <strain evidence="2">CGMCC 4.7020</strain>
    </source>
</reference>
<protein>
    <submittedName>
        <fullName evidence="1">DUF5372 family protein</fullName>
    </submittedName>
</protein>
<dbReference type="Pfam" id="PF17342">
    <property type="entry name" value="DUF5372"/>
    <property type="match status" value="1"/>
</dbReference>
<dbReference type="RefSeq" id="WP_381242119.1">
    <property type="nucleotide sequence ID" value="NZ_JBHSKH010000108.1"/>
</dbReference>
<accession>A0ABW3XX79</accession>
<comment type="caution">
    <text evidence="1">The sequence shown here is derived from an EMBL/GenBank/DDBJ whole genome shotgun (WGS) entry which is preliminary data.</text>
</comment>
<sequence length="29" mass="3579">MTHPFHPWHGRSYEFVVRRKNWGEDRVGP</sequence>
<dbReference type="InterPro" id="IPR035315">
    <property type="entry name" value="DUF5372"/>
</dbReference>
<evidence type="ECO:0000313" key="2">
    <source>
        <dbReference type="Proteomes" id="UP001597058"/>
    </source>
</evidence>
<gene>
    <name evidence="1" type="ORF">ACFQ5X_47220</name>
</gene>
<name>A0ABW3XX79_9ACTN</name>
<dbReference type="Proteomes" id="UP001597058">
    <property type="component" value="Unassembled WGS sequence"/>
</dbReference>